<name>A0A5J4NA78_9TREM</name>
<keyword evidence="1" id="KW-0812">Transmembrane</keyword>
<accession>A0A5J4NA78</accession>
<gene>
    <name evidence="2" type="ORF">DEA37_0005562</name>
</gene>
<evidence type="ECO:0000313" key="2">
    <source>
        <dbReference type="EMBL" id="KAA3672168.1"/>
    </source>
</evidence>
<comment type="caution">
    <text evidence="2">The sequence shown here is derived from an EMBL/GenBank/DDBJ whole genome shotgun (WGS) entry which is preliminary data.</text>
</comment>
<evidence type="ECO:0000256" key="1">
    <source>
        <dbReference type="SAM" id="Phobius"/>
    </source>
</evidence>
<evidence type="ECO:0000313" key="3">
    <source>
        <dbReference type="Proteomes" id="UP000324629"/>
    </source>
</evidence>
<feature type="transmembrane region" description="Helical" evidence="1">
    <location>
        <begin position="6"/>
        <end position="28"/>
    </location>
</feature>
<feature type="transmembrane region" description="Helical" evidence="1">
    <location>
        <begin position="49"/>
        <end position="66"/>
    </location>
</feature>
<organism evidence="2 3">
    <name type="scientific">Paragonimus westermani</name>
    <dbReference type="NCBI Taxonomy" id="34504"/>
    <lineage>
        <taxon>Eukaryota</taxon>
        <taxon>Metazoa</taxon>
        <taxon>Spiralia</taxon>
        <taxon>Lophotrochozoa</taxon>
        <taxon>Platyhelminthes</taxon>
        <taxon>Trematoda</taxon>
        <taxon>Digenea</taxon>
        <taxon>Plagiorchiida</taxon>
        <taxon>Troglotremata</taxon>
        <taxon>Troglotrematidae</taxon>
        <taxon>Paragonimus</taxon>
    </lineage>
</organism>
<feature type="transmembrane region" description="Helical" evidence="1">
    <location>
        <begin position="78"/>
        <end position="99"/>
    </location>
</feature>
<dbReference type="Proteomes" id="UP000324629">
    <property type="component" value="Unassembled WGS sequence"/>
</dbReference>
<keyword evidence="1" id="KW-1133">Transmembrane helix</keyword>
<keyword evidence="1" id="KW-0472">Membrane</keyword>
<reference evidence="2 3" key="1">
    <citation type="journal article" date="2019" name="Gigascience">
        <title>Whole-genome sequence of the oriental lung fluke Paragonimus westermani.</title>
        <authorList>
            <person name="Oey H."/>
            <person name="Zakrzewski M."/>
            <person name="Narain K."/>
            <person name="Devi K.R."/>
            <person name="Agatsuma T."/>
            <person name="Nawaratna S."/>
            <person name="Gobert G.N."/>
            <person name="Jones M.K."/>
            <person name="Ragan M.A."/>
            <person name="McManus D.P."/>
            <person name="Krause L."/>
        </authorList>
    </citation>
    <scope>NUCLEOTIDE SEQUENCE [LARGE SCALE GENOMIC DNA]</scope>
    <source>
        <strain evidence="2 3">IND2009</strain>
    </source>
</reference>
<proteinExistence type="predicted"/>
<feature type="transmembrane region" description="Helical" evidence="1">
    <location>
        <begin position="111"/>
        <end position="133"/>
    </location>
</feature>
<protein>
    <submittedName>
        <fullName evidence="2">Uncharacterized protein</fullName>
    </submittedName>
</protein>
<keyword evidence="3" id="KW-1185">Reference proteome</keyword>
<dbReference type="EMBL" id="QNGE01005262">
    <property type="protein sequence ID" value="KAA3672168.1"/>
    <property type="molecule type" value="Genomic_DNA"/>
</dbReference>
<dbReference type="AlphaFoldDB" id="A0A5J4NA78"/>
<sequence length="151" mass="17211">MFKISFAVHLFIGISLSVISITFILLEFGLRQFTVTPQWKWCQALDRTGYGVGVALGLTALLVLFVNLKGYVLGFKFIFIHTVIMVMSLTFISVFAWNLYVKSDHIRNSIFVFGTLTTVTDVGFLVYCVLLFLEIYVQKCPLSSLPRYQLF</sequence>